<dbReference type="SUPFAM" id="SSF53098">
    <property type="entry name" value="Ribonuclease H-like"/>
    <property type="match status" value="1"/>
</dbReference>
<dbReference type="PANTHER" id="PTHR43782">
    <property type="entry name" value="ARGINASE"/>
    <property type="match status" value="1"/>
</dbReference>
<evidence type="ECO:0000313" key="12">
    <source>
        <dbReference type="EMBL" id="CAD7595867.1"/>
    </source>
</evidence>
<gene>
    <name evidence="12" type="ORF">TGEB3V08_LOCUS6199</name>
</gene>
<dbReference type="Pfam" id="PF00491">
    <property type="entry name" value="Arginase"/>
    <property type="match status" value="1"/>
</dbReference>
<protein>
    <recommendedName>
        <fullName evidence="4">Arginase</fullName>
        <ecNumber evidence="3">3.5.3.1</ecNumber>
    </recommendedName>
</protein>
<evidence type="ECO:0000256" key="2">
    <source>
        <dbReference type="ARBA" id="ARBA00005098"/>
    </source>
</evidence>
<dbReference type="SUPFAM" id="SSF52768">
    <property type="entry name" value="Arginase/deacetylase"/>
    <property type="match status" value="2"/>
</dbReference>
<proteinExistence type="inferred from homology"/>
<comment type="pathway">
    <text evidence="2">Nitrogen metabolism; urea cycle; L-ornithine and urea from L-arginine: step 1/1.</text>
</comment>
<name>A0A7R9K0E0_TIMGE</name>
<evidence type="ECO:0000256" key="1">
    <source>
        <dbReference type="ARBA" id="ARBA00001936"/>
    </source>
</evidence>
<dbReference type="GO" id="GO:0005634">
    <property type="term" value="C:nucleus"/>
    <property type="evidence" value="ECO:0007669"/>
    <property type="project" value="TreeGrafter"/>
</dbReference>
<dbReference type="InterPro" id="IPR023696">
    <property type="entry name" value="Ureohydrolase_dom_sf"/>
</dbReference>
<dbReference type="GO" id="GO:0006525">
    <property type="term" value="P:arginine metabolic process"/>
    <property type="evidence" value="ECO:0007669"/>
    <property type="project" value="UniProtKB-KW"/>
</dbReference>
<comment type="cofactor">
    <cofactor evidence="1">
        <name>Mn(2+)</name>
        <dbReference type="ChEBI" id="CHEBI:29035"/>
    </cofactor>
</comment>
<dbReference type="FunFam" id="3.40.800.10:FF:000012">
    <property type="entry name" value="Arginase"/>
    <property type="match status" value="1"/>
</dbReference>
<evidence type="ECO:0000256" key="10">
    <source>
        <dbReference type="ARBA" id="ARBA00047391"/>
    </source>
</evidence>
<dbReference type="CDD" id="cd09989">
    <property type="entry name" value="Arginase"/>
    <property type="match status" value="1"/>
</dbReference>
<accession>A0A7R9K0E0</accession>
<comment type="catalytic activity">
    <reaction evidence="10">
        <text>L-arginine + H2O = urea + L-ornithine</text>
        <dbReference type="Rhea" id="RHEA:20569"/>
        <dbReference type="ChEBI" id="CHEBI:15377"/>
        <dbReference type="ChEBI" id="CHEBI:16199"/>
        <dbReference type="ChEBI" id="CHEBI:32682"/>
        <dbReference type="ChEBI" id="CHEBI:46911"/>
        <dbReference type="EC" id="3.5.3.1"/>
    </reaction>
</comment>
<dbReference type="InterPro" id="IPR006035">
    <property type="entry name" value="Ureohydrolase"/>
</dbReference>
<evidence type="ECO:0000256" key="3">
    <source>
        <dbReference type="ARBA" id="ARBA00012168"/>
    </source>
</evidence>
<keyword evidence="5" id="KW-0835">Urea cycle</keyword>
<dbReference type="GO" id="GO:0005829">
    <property type="term" value="C:cytosol"/>
    <property type="evidence" value="ECO:0007669"/>
    <property type="project" value="TreeGrafter"/>
</dbReference>
<evidence type="ECO:0000256" key="7">
    <source>
        <dbReference type="ARBA" id="ARBA00022723"/>
    </source>
</evidence>
<dbReference type="PANTHER" id="PTHR43782:SF3">
    <property type="entry name" value="ARGINASE"/>
    <property type="match status" value="1"/>
</dbReference>
<evidence type="ECO:0000256" key="9">
    <source>
        <dbReference type="ARBA" id="ARBA00023211"/>
    </source>
</evidence>
<dbReference type="SUPFAM" id="SSF140996">
    <property type="entry name" value="Hermes dimerisation domain"/>
    <property type="match status" value="1"/>
</dbReference>
<dbReference type="InterPro" id="IPR012337">
    <property type="entry name" value="RNaseH-like_sf"/>
</dbReference>
<sequence>MDLSQPQSKRHQMSIEESFKRVTSYSEAGVQHNLLVKCLLYFICTDKQPFDVVNGRGFRRFIKQLSPSFEIPTVDTLKQQLDDTYDLMVNIYKTKFVSDKVGHVALTSDVWSEMMSSRSFIGITAHFLEGGVIRSRCIVTKELEDRHTSVHISEKLEEACQQFGISKDKITCIVTDEGANMVAAANRFLGKGRHLQCFAHTLNLVIENVMNHDSVLLITNKIREIVKCFQNSVIQSDLLHSKQKASGIENPLKLILDVKTRWNSVYYMLERYIELSSIVHPILLQNPKAPLAPTAAELSGAKQLLNILKPVEYVTREVSGEKYATTSKIIPLINCLRAQVMAVDETDSELVEVVKEALLKEIDNRFGSVEECHLVALACVLDPRFKNIHFSDPKAYANAISLLRRAIKMDSSGSDTNSGSSTPTAYDFWSHHKVLVHGRHNNKRMALAGEREKDEIALYLANPVAPLHADPIQQWEDMKHVFPSLYRQAQLYLIAPATKATKSAAAKFSICSGHIQDEIDQGGGGTLYLVSQIKLLACVVMVTWHHSRCQTTRIHYRREEKYKKKVAHHGQGWSASFVYLLKSGVGNAPEAIRSQKLLTDLHRMGYDVKDYGDVTYPAVETAEKFDHNMKALEHIAACHQKQLIGYRNSLSRVGVVLNNCTSVHLERKGDTPLSAGSGLAGHSLVHDRPCGACPDVLLHVLPSQVSEKVQDVMKDGRVCVTLGGDHSLSIGTIDGHVKARGDVAVLWVDAHADLNTADTSTTGNIHGMPVALLAKELSDYWPYLPGMDWQKPTLSIKQFAYIGLRSVDEYERVIMDKYSITAFGMEDIEYKGIINVVNEALQSIDPLSRLPLHVSFDIDSLDSLEAPSTGTSVRGGMSLREGIQVMEQAHRTGRLSAVDLVEVNPSIGDKRDVHLTLQAAKHLLQAVFGRQRRGNYPNDELVKLVNYNKLDKETNVLK</sequence>
<dbReference type="InterPro" id="IPR014033">
    <property type="entry name" value="Arginase"/>
</dbReference>
<keyword evidence="9" id="KW-0464">Manganese</keyword>
<dbReference type="EMBL" id="OE841466">
    <property type="protein sequence ID" value="CAD7595867.1"/>
    <property type="molecule type" value="Genomic_DNA"/>
</dbReference>
<evidence type="ECO:0000256" key="6">
    <source>
        <dbReference type="ARBA" id="ARBA00022503"/>
    </source>
</evidence>
<dbReference type="EC" id="3.5.3.1" evidence="3"/>
<comment type="similarity">
    <text evidence="11">Belongs to the arginase family.</text>
</comment>
<evidence type="ECO:0000256" key="4">
    <source>
        <dbReference type="ARBA" id="ARBA00018123"/>
    </source>
</evidence>
<dbReference type="Gene3D" id="3.40.800.10">
    <property type="entry name" value="Ureohydrolase domain"/>
    <property type="match status" value="1"/>
</dbReference>
<dbReference type="GO" id="GO:0000050">
    <property type="term" value="P:urea cycle"/>
    <property type="evidence" value="ECO:0007669"/>
    <property type="project" value="UniProtKB-KW"/>
</dbReference>
<dbReference type="PROSITE" id="PS51409">
    <property type="entry name" value="ARGINASE_2"/>
    <property type="match status" value="1"/>
</dbReference>
<dbReference type="AlphaFoldDB" id="A0A7R9K0E0"/>
<dbReference type="GO" id="GO:0004053">
    <property type="term" value="F:arginase activity"/>
    <property type="evidence" value="ECO:0007669"/>
    <property type="project" value="UniProtKB-EC"/>
</dbReference>
<evidence type="ECO:0000256" key="5">
    <source>
        <dbReference type="ARBA" id="ARBA00022436"/>
    </source>
</evidence>
<keyword evidence="6" id="KW-0056">Arginine metabolism</keyword>
<evidence type="ECO:0000256" key="8">
    <source>
        <dbReference type="ARBA" id="ARBA00022801"/>
    </source>
</evidence>
<reference evidence="12" key="1">
    <citation type="submission" date="2020-11" db="EMBL/GenBank/DDBJ databases">
        <authorList>
            <person name="Tran Van P."/>
        </authorList>
    </citation>
    <scope>NUCLEOTIDE SEQUENCE</scope>
</reference>
<dbReference type="NCBIfam" id="TIGR01229">
    <property type="entry name" value="rocF_arginase"/>
    <property type="match status" value="1"/>
</dbReference>
<keyword evidence="7" id="KW-0479">Metal-binding</keyword>
<evidence type="ECO:0000256" key="11">
    <source>
        <dbReference type="PROSITE-ProRule" id="PRU00742"/>
    </source>
</evidence>
<organism evidence="12">
    <name type="scientific">Timema genevievae</name>
    <name type="common">Walking stick</name>
    <dbReference type="NCBI Taxonomy" id="629358"/>
    <lineage>
        <taxon>Eukaryota</taxon>
        <taxon>Metazoa</taxon>
        <taxon>Ecdysozoa</taxon>
        <taxon>Arthropoda</taxon>
        <taxon>Hexapoda</taxon>
        <taxon>Insecta</taxon>
        <taxon>Pterygota</taxon>
        <taxon>Neoptera</taxon>
        <taxon>Polyneoptera</taxon>
        <taxon>Phasmatodea</taxon>
        <taxon>Timematodea</taxon>
        <taxon>Timematoidea</taxon>
        <taxon>Timematidae</taxon>
        <taxon>Timema</taxon>
    </lineage>
</organism>
<dbReference type="GO" id="GO:0030145">
    <property type="term" value="F:manganese ion binding"/>
    <property type="evidence" value="ECO:0007669"/>
    <property type="project" value="TreeGrafter"/>
</dbReference>
<dbReference type="PRINTS" id="PR00116">
    <property type="entry name" value="ARGINASE"/>
</dbReference>
<keyword evidence="8" id="KW-0378">Hydrolase</keyword>